<accession>A0A8E3B2M4</accession>
<dbReference type="EMBL" id="QGGH01000013">
    <property type="protein sequence ID" value="PWJ88004.1"/>
    <property type="molecule type" value="Genomic_DNA"/>
</dbReference>
<reference evidence="1 2" key="1">
    <citation type="submission" date="2018-05" db="EMBL/GenBank/DDBJ databases">
        <title>Genomic Encyclopedia of Type Strains, Phase IV (KMG-IV): sequencing the most valuable type-strain genomes for metagenomic binning, comparative biology and taxonomic classification.</title>
        <authorList>
            <person name="Goeker M."/>
        </authorList>
    </citation>
    <scope>NUCLEOTIDE SEQUENCE [LARGE SCALE GENOMIC DNA]</scope>
    <source>
        <strain evidence="1 2">DSM 2626</strain>
    </source>
</reference>
<organism evidence="1 2">
    <name type="scientific">Rhizobium loti</name>
    <name type="common">Mesorhizobium loti</name>
    <dbReference type="NCBI Taxonomy" id="381"/>
    <lineage>
        <taxon>Bacteria</taxon>
        <taxon>Pseudomonadati</taxon>
        <taxon>Pseudomonadota</taxon>
        <taxon>Alphaproteobacteria</taxon>
        <taxon>Hyphomicrobiales</taxon>
        <taxon>Phyllobacteriaceae</taxon>
        <taxon>Mesorhizobium</taxon>
    </lineage>
</organism>
<comment type="caution">
    <text evidence="1">The sequence shown here is derived from an EMBL/GenBank/DDBJ whole genome shotgun (WGS) entry which is preliminary data.</text>
</comment>
<name>A0A8E3B2M4_RHILI</name>
<protein>
    <submittedName>
        <fullName evidence="1">Uncharacterized protein</fullName>
    </submittedName>
</protein>
<dbReference type="Proteomes" id="UP000245631">
    <property type="component" value="Unassembled WGS sequence"/>
</dbReference>
<dbReference type="AlphaFoldDB" id="A0A8E3B2M4"/>
<sequence>MDSVQPKGKVSPCVEMIEACGEWFVRIVSDDGELTHSFEHESLAMAYAEGQRIRLRLDKVVRL</sequence>
<proteinExistence type="predicted"/>
<evidence type="ECO:0000313" key="1">
    <source>
        <dbReference type="EMBL" id="PWJ88004.1"/>
    </source>
</evidence>
<evidence type="ECO:0000313" key="2">
    <source>
        <dbReference type="Proteomes" id="UP000245631"/>
    </source>
</evidence>
<gene>
    <name evidence="1" type="ORF">C8D77_11393</name>
</gene>